<proteinExistence type="predicted"/>
<gene>
    <name evidence="2" type="ORF">HPB51_007863</name>
</gene>
<reference evidence="2" key="2">
    <citation type="submission" date="2021-09" db="EMBL/GenBank/DDBJ databases">
        <authorList>
            <person name="Jia N."/>
            <person name="Wang J."/>
            <person name="Shi W."/>
            <person name="Du L."/>
            <person name="Sun Y."/>
            <person name="Zhan W."/>
            <person name="Jiang J."/>
            <person name="Wang Q."/>
            <person name="Zhang B."/>
            <person name="Ji P."/>
            <person name="Sakyi L.B."/>
            <person name="Cui X."/>
            <person name="Yuan T."/>
            <person name="Jiang B."/>
            <person name="Yang W."/>
            <person name="Lam T.T.-Y."/>
            <person name="Chang Q."/>
            <person name="Ding S."/>
            <person name="Wang X."/>
            <person name="Zhu J."/>
            <person name="Ruan X."/>
            <person name="Zhao L."/>
            <person name="Wei J."/>
            <person name="Que T."/>
            <person name="Du C."/>
            <person name="Cheng J."/>
            <person name="Dai P."/>
            <person name="Han X."/>
            <person name="Huang E."/>
            <person name="Gao Y."/>
            <person name="Liu J."/>
            <person name="Shao H."/>
            <person name="Ye R."/>
            <person name="Li L."/>
            <person name="Wei W."/>
            <person name="Wang X."/>
            <person name="Wang C."/>
            <person name="Huo Q."/>
            <person name="Li W."/>
            <person name="Guo W."/>
            <person name="Chen H."/>
            <person name="Chen S."/>
            <person name="Zhou L."/>
            <person name="Zhou L."/>
            <person name="Ni X."/>
            <person name="Tian J."/>
            <person name="Zhou Y."/>
            <person name="Sheng Y."/>
            <person name="Liu T."/>
            <person name="Pan Y."/>
            <person name="Xia L."/>
            <person name="Li J."/>
            <person name="Zhao F."/>
            <person name="Cao W."/>
        </authorList>
    </citation>
    <scope>NUCLEOTIDE SEQUENCE</scope>
    <source>
        <strain evidence="2">Rmic-2018</strain>
        <tissue evidence="2">Larvae</tissue>
    </source>
</reference>
<feature type="region of interest" description="Disordered" evidence="1">
    <location>
        <begin position="38"/>
        <end position="68"/>
    </location>
</feature>
<sequence length="448" mass="50977">MGVQKDCNFVKRAAVSIWSSEVLAQRSFTGTLTNRFLAAGGQKAPPKQPTPPKVDALRGRSPGVSEKEIRPSRYVRSHNLPLGMASGSSLTVGDQVLVIDLVIVWDANKSVLKHKENEKRKIYQVLRDLFDLQKAFSSHGMVFGARSMQSAVASKARKDIASFFQTQSVVQATKEKMFDTHRCSRGRATPEKIQDSEGVEQKEKMDPNQLARLTVLLQSEIRMVTQHYRRIAEVLQFGRGGILRCSSDQARIKDLLNCSSFSSTSAGVVSGLSFRQACHYRLVFKQLGIPFNMDLRLSLWPFGRRYQSYPRLPVPTWLAHTRSVLPRAPNQRLRRHNWRAVRRFNFEAREFNLRLLSLCHEREGVFYVNNRIDALPPWTVLAADGLHPSFAGVSLLAWNIYNLLLDLRRPYINNWLEHAPQPEAEAYELRETPSYSQALRRDSCRGGK</sequence>
<evidence type="ECO:0000313" key="3">
    <source>
        <dbReference type="Proteomes" id="UP000821866"/>
    </source>
</evidence>
<dbReference type="Proteomes" id="UP000821866">
    <property type="component" value="Chromosome 11"/>
</dbReference>
<accession>A0A9J6EN95</accession>
<protein>
    <submittedName>
        <fullName evidence="2">Uncharacterized protein</fullName>
    </submittedName>
</protein>
<organism evidence="2 3">
    <name type="scientific">Rhipicephalus microplus</name>
    <name type="common">Cattle tick</name>
    <name type="synonym">Boophilus microplus</name>
    <dbReference type="NCBI Taxonomy" id="6941"/>
    <lineage>
        <taxon>Eukaryota</taxon>
        <taxon>Metazoa</taxon>
        <taxon>Ecdysozoa</taxon>
        <taxon>Arthropoda</taxon>
        <taxon>Chelicerata</taxon>
        <taxon>Arachnida</taxon>
        <taxon>Acari</taxon>
        <taxon>Parasitiformes</taxon>
        <taxon>Ixodida</taxon>
        <taxon>Ixodoidea</taxon>
        <taxon>Ixodidae</taxon>
        <taxon>Rhipicephalinae</taxon>
        <taxon>Rhipicephalus</taxon>
        <taxon>Boophilus</taxon>
    </lineage>
</organism>
<evidence type="ECO:0000313" key="2">
    <source>
        <dbReference type="EMBL" id="KAH8035628.1"/>
    </source>
</evidence>
<dbReference type="AlphaFoldDB" id="A0A9J6EN95"/>
<dbReference type="SUPFAM" id="SSF52266">
    <property type="entry name" value="SGNH hydrolase"/>
    <property type="match status" value="1"/>
</dbReference>
<evidence type="ECO:0000256" key="1">
    <source>
        <dbReference type="SAM" id="MobiDB-lite"/>
    </source>
</evidence>
<feature type="region of interest" description="Disordered" evidence="1">
    <location>
        <begin position="183"/>
        <end position="204"/>
    </location>
</feature>
<keyword evidence="3" id="KW-1185">Reference proteome</keyword>
<comment type="caution">
    <text evidence="2">The sequence shown here is derived from an EMBL/GenBank/DDBJ whole genome shotgun (WGS) entry which is preliminary data.</text>
</comment>
<name>A0A9J6EN95_RHIMP</name>
<reference evidence="2" key="1">
    <citation type="journal article" date="2020" name="Cell">
        <title>Large-Scale Comparative Analyses of Tick Genomes Elucidate Their Genetic Diversity and Vector Capacities.</title>
        <authorList>
            <consortium name="Tick Genome and Microbiome Consortium (TIGMIC)"/>
            <person name="Jia N."/>
            <person name="Wang J."/>
            <person name="Shi W."/>
            <person name="Du L."/>
            <person name="Sun Y."/>
            <person name="Zhan W."/>
            <person name="Jiang J.F."/>
            <person name="Wang Q."/>
            <person name="Zhang B."/>
            <person name="Ji P."/>
            <person name="Bell-Sakyi L."/>
            <person name="Cui X.M."/>
            <person name="Yuan T.T."/>
            <person name="Jiang B.G."/>
            <person name="Yang W.F."/>
            <person name="Lam T.T."/>
            <person name="Chang Q.C."/>
            <person name="Ding S.J."/>
            <person name="Wang X.J."/>
            <person name="Zhu J.G."/>
            <person name="Ruan X.D."/>
            <person name="Zhao L."/>
            <person name="Wei J.T."/>
            <person name="Ye R.Z."/>
            <person name="Que T.C."/>
            <person name="Du C.H."/>
            <person name="Zhou Y.H."/>
            <person name="Cheng J.X."/>
            <person name="Dai P.F."/>
            <person name="Guo W.B."/>
            <person name="Han X.H."/>
            <person name="Huang E.J."/>
            <person name="Li L.F."/>
            <person name="Wei W."/>
            <person name="Gao Y.C."/>
            <person name="Liu J.Z."/>
            <person name="Shao H.Z."/>
            <person name="Wang X."/>
            <person name="Wang C.C."/>
            <person name="Yang T.C."/>
            <person name="Huo Q.B."/>
            <person name="Li W."/>
            <person name="Chen H.Y."/>
            <person name="Chen S.E."/>
            <person name="Zhou L.G."/>
            <person name="Ni X.B."/>
            <person name="Tian J.H."/>
            <person name="Sheng Y."/>
            <person name="Liu T."/>
            <person name="Pan Y.S."/>
            <person name="Xia L.Y."/>
            <person name="Li J."/>
            <person name="Zhao F."/>
            <person name="Cao W.C."/>
        </authorList>
    </citation>
    <scope>NUCLEOTIDE SEQUENCE</scope>
    <source>
        <strain evidence="2">Rmic-2018</strain>
    </source>
</reference>
<dbReference type="EMBL" id="JABSTU010000003">
    <property type="protein sequence ID" value="KAH8035628.1"/>
    <property type="molecule type" value="Genomic_DNA"/>
</dbReference>